<dbReference type="PANTHER" id="PTHR12646">
    <property type="entry name" value="NOT56 - RELATED"/>
    <property type="match status" value="1"/>
</dbReference>
<feature type="transmembrane region" description="Helical" evidence="12">
    <location>
        <begin position="89"/>
        <end position="105"/>
    </location>
</feature>
<evidence type="ECO:0000256" key="7">
    <source>
        <dbReference type="ARBA" id="ARBA00022824"/>
    </source>
</evidence>
<feature type="transmembrane region" description="Helical" evidence="12">
    <location>
        <begin position="439"/>
        <end position="456"/>
    </location>
</feature>
<dbReference type="CTD" id="10195"/>
<dbReference type="InterPro" id="IPR007873">
    <property type="entry name" value="Glycosyltransferase_ALG3"/>
</dbReference>
<comment type="pathway">
    <text evidence="2">Protein modification; protein glycosylation.</text>
</comment>
<dbReference type="RefSeq" id="XP_022822357.1">
    <property type="nucleotide sequence ID" value="XM_022966589.1"/>
</dbReference>
<dbReference type="GO" id="GO:0052925">
    <property type="term" value="F:dol-P-Man:Man(5)GlcNAc(2)-PP-Dol alpha-1,3-mannosyltransferase activity"/>
    <property type="evidence" value="ECO:0007669"/>
    <property type="project" value="UniProtKB-EC"/>
</dbReference>
<feature type="region of interest" description="Disordered" evidence="11">
    <location>
        <begin position="323"/>
        <end position="346"/>
    </location>
</feature>
<evidence type="ECO:0000256" key="10">
    <source>
        <dbReference type="ARBA" id="ARBA00049506"/>
    </source>
</evidence>
<feature type="transmembrane region" description="Helical" evidence="12">
    <location>
        <begin position="463"/>
        <end position="481"/>
    </location>
</feature>
<feature type="transmembrane region" description="Helical" evidence="12">
    <location>
        <begin position="192"/>
        <end position="214"/>
    </location>
</feature>
<keyword evidence="4" id="KW-0328">Glycosyltransferase</keyword>
<organism evidence="13 14">
    <name type="scientific">Spodoptera litura</name>
    <name type="common">Asian cotton leafworm</name>
    <dbReference type="NCBI Taxonomy" id="69820"/>
    <lineage>
        <taxon>Eukaryota</taxon>
        <taxon>Metazoa</taxon>
        <taxon>Ecdysozoa</taxon>
        <taxon>Arthropoda</taxon>
        <taxon>Hexapoda</taxon>
        <taxon>Insecta</taxon>
        <taxon>Pterygota</taxon>
        <taxon>Neoptera</taxon>
        <taxon>Endopterygota</taxon>
        <taxon>Lepidoptera</taxon>
        <taxon>Glossata</taxon>
        <taxon>Ditrysia</taxon>
        <taxon>Noctuoidea</taxon>
        <taxon>Noctuidae</taxon>
        <taxon>Amphipyrinae</taxon>
        <taxon>Spodoptera</taxon>
    </lineage>
</organism>
<dbReference type="KEGG" id="sliu:111353507"/>
<evidence type="ECO:0000256" key="2">
    <source>
        <dbReference type="ARBA" id="ARBA00004922"/>
    </source>
</evidence>
<gene>
    <name evidence="14" type="primary">LOC111353507</name>
</gene>
<feature type="compositionally biased region" description="Basic residues" evidence="11">
    <location>
        <begin position="330"/>
        <end position="342"/>
    </location>
</feature>
<feature type="transmembrane region" description="Helical" evidence="12">
    <location>
        <begin position="26"/>
        <end position="51"/>
    </location>
</feature>
<keyword evidence="7" id="KW-0256">Endoplasmic reticulum</keyword>
<evidence type="ECO:0000256" key="8">
    <source>
        <dbReference type="ARBA" id="ARBA00022989"/>
    </source>
</evidence>
<evidence type="ECO:0000256" key="1">
    <source>
        <dbReference type="ARBA" id="ARBA00004477"/>
    </source>
</evidence>
<proteinExistence type="predicted"/>
<dbReference type="EC" id="2.4.1.258" evidence="3"/>
<dbReference type="Pfam" id="PF05208">
    <property type="entry name" value="ALG3"/>
    <property type="match status" value="1"/>
</dbReference>
<dbReference type="OrthoDB" id="20028at2759"/>
<evidence type="ECO:0000313" key="13">
    <source>
        <dbReference type="Proteomes" id="UP000301870"/>
    </source>
</evidence>
<comment type="catalytic activity">
    <reaction evidence="10">
        <text>an alpha-D-Man-(1-&gt;2)-alpha-D-Man-(1-&gt;2)-alpha-D-Man-(1-&gt;3)-[alpha-D-Man-(1-&gt;6)]-beta-D-Man-(1-&gt;4)-beta-D-GlcNAc-(1-&gt;4)-alpha-D-GlcNAc-diphospho-di-trans,poly-cis-dolichol + a di-trans,poly-cis-dolichyl beta-D-mannosyl phosphate = an alpha-D-Man-(1-&gt;2)-alpha-D-Man-(1-&gt;2)-alpha-D-Man-(1-&gt;3)-[alpha-D-Man-(1-&gt;3)-alpha-D-Man-(1-&gt;6)]-beta-D-Man-(1-&gt;4)-beta-D-GlcNAc-(1-&gt;4)-alpha-D-GlcNAc-diphospho-di-trans,poly-cis-dolichol + a di-trans,poly-cis-dolichyl phosphate + H(+)</text>
        <dbReference type="Rhea" id="RHEA:29527"/>
        <dbReference type="Rhea" id="RHEA-COMP:19498"/>
        <dbReference type="Rhea" id="RHEA-COMP:19501"/>
        <dbReference type="Rhea" id="RHEA-COMP:19516"/>
        <dbReference type="Rhea" id="RHEA-COMP:19517"/>
        <dbReference type="ChEBI" id="CHEBI:15378"/>
        <dbReference type="ChEBI" id="CHEBI:57683"/>
        <dbReference type="ChEBI" id="CHEBI:58211"/>
        <dbReference type="ChEBI" id="CHEBI:132515"/>
        <dbReference type="ChEBI" id="CHEBI:132516"/>
        <dbReference type="EC" id="2.4.1.258"/>
    </reaction>
    <physiologicalReaction direction="left-to-right" evidence="10">
        <dbReference type="Rhea" id="RHEA:29528"/>
    </physiologicalReaction>
</comment>
<evidence type="ECO:0000256" key="6">
    <source>
        <dbReference type="ARBA" id="ARBA00022692"/>
    </source>
</evidence>
<feature type="transmembrane region" description="Helical" evidence="12">
    <location>
        <begin position="280"/>
        <end position="300"/>
    </location>
</feature>
<dbReference type="GO" id="GO:0005789">
    <property type="term" value="C:endoplasmic reticulum membrane"/>
    <property type="evidence" value="ECO:0007669"/>
    <property type="project" value="UniProtKB-SubCell"/>
</dbReference>
<evidence type="ECO:0000313" key="14">
    <source>
        <dbReference type="RefSeq" id="XP_022822357.1"/>
    </source>
</evidence>
<comment type="subcellular location">
    <subcellularLocation>
        <location evidence="1">Endoplasmic reticulum membrane</location>
        <topology evidence="1">Multi-pass membrane protein</topology>
    </subcellularLocation>
</comment>
<feature type="transmembrane region" description="Helical" evidence="12">
    <location>
        <begin position="226"/>
        <end position="248"/>
    </location>
</feature>
<protein>
    <recommendedName>
        <fullName evidence="3">dolichyl-P-Man:Man5GlcNAc2-PP-dolichol alpha-1,3-mannosyltransferase</fullName>
        <ecNumber evidence="3">2.4.1.258</ecNumber>
    </recommendedName>
</protein>
<evidence type="ECO:0000256" key="12">
    <source>
        <dbReference type="SAM" id="Phobius"/>
    </source>
</evidence>
<sequence>MGGKTKFQEFYHEITKMFTWSYMKGLIVNPAQLTLTALALVVAELIINILVVERVPYTEIDWKAYMQECEGFLNGTLDYSQLRGDTGPLVYPAGFVYIYSFLYFLTGQGENIKVAQYIFIGIYLLQLCLVLRIYIKTKKVPPYVLVITILTSYRIHSIYVLRLFNDPIAVLFLYVALNFFVDSKWYLGSIFYSLGVSVKMNILLYAPALFFFYLTNLGFKGTIIQLFICGMIQVVLGLPFLLHSPIAYLKGSFDLGRVFNHTWTVNYRFLDVEIFENKCFHLTLLAIHVILLIIFIPMCIKYFKSYCRLKYVQKQVQPQIDAKNLENKRQSRQKKEMKKKLNKNNDEQENLTKDQEDFLNSFEVMLQKSSQKGGKKSVKKPVDQDKDPHYSINFDILSQLFILPMFIVNFIGVMCSRSLHYQFYSWYFHSLPYLLWSNNYSVIFRFLILALIEMCWNTYPSTYLTSALLHVCHITVLYGVYKKISAELNMVSKLQ</sequence>
<evidence type="ECO:0000256" key="11">
    <source>
        <dbReference type="SAM" id="MobiDB-lite"/>
    </source>
</evidence>
<dbReference type="Proteomes" id="UP000301870">
    <property type="component" value="Chromosome 2"/>
</dbReference>
<keyword evidence="13" id="KW-1185">Reference proteome</keyword>
<evidence type="ECO:0000256" key="5">
    <source>
        <dbReference type="ARBA" id="ARBA00022679"/>
    </source>
</evidence>
<dbReference type="GeneID" id="111353507"/>
<keyword evidence="6 12" id="KW-0812">Transmembrane</keyword>
<keyword evidence="5" id="KW-0808">Transferase</keyword>
<keyword evidence="9 12" id="KW-0472">Membrane</keyword>
<dbReference type="PANTHER" id="PTHR12646:SF0">
    <property type="entry name" value="DOL-P-MAN:MAN(5)GLCNAC(2)-PP-DOL ALPHA-1,3-MANNOSYLTRANSFERASE"/>
    <property type="match status" value="1"/>
</dbReference>
<reference evidence="14" key="1">
    <citation type="submission" date="2025-08" db="UniProtKB">
        <authorList>
            <consortium name="RefSeq"/>
        </authorList>
    </citation>
    <scope>IDENTIFICATION</scope>
    <source>
        <strain evidence="14">Ishihara</strain>
        <tissue evidence="14">Whole body</tissue>
    </source>
</reference>
<evidence type="ECO:0000256" key="9">
    <source>
        <dbReference type="ARBA" id="ARBA00023136"/>
    </source>
</evidence>
<keyword evidence="8 12" id="KW-1133">Transmembrane helix</keyword>
<feature type="transmembrane region" description="Helical" evidence="12">
    <location>
        <begin position="400"/>
        <end position="419"/>
    </location>
</feature>
<dbReference type="AlphaFoldDB" id="A0A9J7E4W3"/>
<feature type="transmembrane region" description="Helical" evidence="12">
    <location>
        <begin position="117"/>
        <end position="135"/>
    </location>
</feature>
<evidence type="ECO:0000256" key="4">
    <source>
        <dbReference type="ARBA" id="ARBA00022676"/>
    </source>
</evidence>
<evidence type="ECO:0000256" key="3">
    <source>
        <dbReference type="ARBA" id="ARBA00011964"/>
    </source>
</evidence>
<accession>A0A9J7E4W3</accession>
<name>A0A9J7E4W3_SPOLT</name>